<feature type="signal peptide" evidence="1">
    <location>
        <begin position="1"/>
        <end position="23"/>
    </location>
</feature>
<dbReference type="AlphaFoldDB" id="A0AAN8Y8U2"/>
<gene>
    <name evidence="2" type="ORF">RDI58_017409</name>
</gene>
<protein>
    <recommendedName>
        <fullName evidence="4">Defensin-like protein</fullName>
    </recommendedName>
</protein>
<evidence type="ECO:0008006" key="4">
    <source>
        <dbReference type="Google" id="ProtNLM"/>
    </source>
</evidence>
<evidence type="ECO:0000313" key="2">
    <source>
        <dbReference type="EMBL" id="KAK6783955.1"/>
    </source>
</evidence>
<proteinExistence type="predicted"/>
<keyword evidence="3" id="KW-1185">Reference proteome</keyword>
<dbReference type="Proteomes" id="UP001371456">
    <property type="component" value="Unassembled WGS sequence"/>
</dbReference>
<reference evidence="2 3" key="1">
    <citation type="submission" date="2024-02" db="EMBL/GenBank/DDBJ databases">
        <title>de novo genome assembly of Solanum bulbocastanum strain 11H21.</title>
        <authorList>
            <person name="Hosaka A.J."/>
        </authorList>
    </citation>
    <scope>NUCLEOTIDE SEQUENCE [LARGE SCALE GENOMIC DNA]</scope>
    <source>
        <tissue evidence="2">Young leaves</tissue>
    </source>
</reference>
<comment type="caution">
    <text evidence="2">The sequence shown here is derived from an EMBL/GenBank/DDBJ whole genome shotgun (WGS) entry which is preliminary data.</text>
</comment>
<keyword evidence="1" id="KW-0732">Signal</keyword>
<dbReference type="EMBL" id="JBANQN010000007">
    <property type="protein sequence ID" value="KAK6783955.1"/>
    <property type="molecule type" value="Genomic_DNA"/>
</dbReference>
<accession>A0AAN8Y8U2</accession>
<feature type="chain" id="PRO_5042920364" description="Defensin-like protein" evidence="1">
    <location>
        <begin position="24"/>
        <end position="83"/>
    </location>
</feature>
<evidence type="ECO:0000313" key="3">
    <source>
        <dbReference type="Proteomes" id="UP001371456"/>
    </source>
</evidence>
<evidence type="ECO:0000256" key="1">
    <source>
        <dbReference type="SAM" id="SignalP"/>
    </source>
</evidence>
<organism evidence="2 3">
    <name type="scientific">Solanum bulbocastanum</name>
    <name type="common">Wild potato</name>
    <dbReference type="NCBI Taxonomy" id="147425"/>
    <lineage>
        <taxon>Eukaryota</taxon>
        <taxon>Viridiplantae</taxon>
        <taxon>Streptophyta</taxon>
        <taxon>Embryophyta</taxon>
        <taxon>Tracheophyta</taxon>
        <taxon>Spermatophyta</taxon>
        <taxon>Magnoliopsida</taxon>
        <taxon>eudicotyledons</taxon>
        <taxon>Gunneridae</taxon>
        <taxon>Pentapetalae</taxon>
        <taxon>asterids</taxon>
        <taxon>lamiids</taxon>
        <taxon>Solanales</taxon>
        <taxon>Solanaceae</taxon>
        <taxon>Solanoideae</taxon>
        <taxon>Solaneae</taxon>
        <taxon>Solanum</taxon>
    </lineage>
</organism>
<sequence length="83" mass="9161">MATSQVYFLVFLFCFLFITSTIAQVELELDPPPIACVDQVSTSLEGSCFNCDFDCKNNEDGSDGICQFGVCYCRICSTAIHKP</sequence>
<name>A0AAN8Y8U2_SOLBU</name>